<comment type="catalytic activity">
    <reaction evidence="6">
        <text>a 6-O-methyl-2'-deoxyguanosine in DNA + L-cysteinyl-[protein] = S-methyl-L-cysteinyl-[protein] + a 2'-deoxyguanosine in DNA</text>
        <dbReference type="Rhea" id="RHEA:24000"/>
        <dbReference type="Rhea" id="RHEA-COMP:10131"/>
        <dbReference type="Rhea" id="RHEA-COMP:10132"/>
        <dbReference type="Rhea" id="RHEA-COMP:11367"/>
        <dbReference type="Rhea" id="RHEA-COMP:11368"/>
        <dbReference type="ChEBI" id="CHEBI:29950"/>
        <dbReference type="ChEBI" id="CHEBI:82612"/>
        <dbReference type="ChEBI" id="CHEBI:85445"/>
        <dbReference type="ChEBI" id="CHEBI:85448"/>
        <dbReference type="EC" id="2.1.1.63"/>
    </reaction>
</comment>
<protein>
    <submittedName>
        <fullName evidence="8">Methylated-DNA--[protein]-cysteine S-methyltransferase</fullName>
        <ecNumber evidence="8">2.1.1.63</ecNumber>
    </submittedName>
</protein>
<keyword evidence="5" id="KW-0234">DNA repair</keyword>
<keyword evidence="4" id="KW-0227">DNA damage</keyword>
<dbReference type="GO" id="GO:0003908">
    <property type="term" value="F:methylated-DNA-[protein]-cysteine S-methyltransferase activity"/>
    <property type="evidence" value="ECO:0007669"/>
    <property type="project" value="UniProtKB-EC"/>
</dbReference>
<feature type="domain" description="Methylated-DNA-[protein]-cysteine S-methyltransferase DNA binding" evidence="7">
    <location>
        <begin position="92"/>
        <end position="173"/>
    </location>
</feature>
<comment type="catalytic activity">
    <reaction evidence="1">
        <text>a 4-O-methyl-thymidine in DNA + L-cysteinyl-[protein] = a thymidine in DNA + S-methyl-L-cysteinyl-[protein]</text>
        <dbReference type="Rhea" id="RHEA:53428"/>
        <dbReference type="Rhea" id="RHEA-COMP:10131"/>
        <dbReference type="Rhea" id="RHEA-COMP:10132"/>
        <dbReference type="Rhea" id="RHEA-COMP:13555"/>
        <dbReference type="Rhea" id="RHEA-COMP:13556"/>
        <dbReference type="ChEBI" id="CHEBI:29950"/>
        <dbReference type="ChEBI" id="CHEBI:82612"/>
        <dbReference type="ChEBI" id="CHEBI:137386"/>
        <dbReference type="ChEBI" id="CHEBI:137387"/>
        <dbReference type="EC" id="2.1.1.63"/>
    </reaction>
</comment>
<reference evidence="8 9" key="1">
    <citation type="submission" date="2023-05" db="EMBL/GenBank/DDBJ databases">
        <authorList>
            <person name="Guo Y."/>
        </authorList>
    </citation>
    <scope>NUCLEOTIDE SEQUENCE [LARGE SCALE GENOMIC DNA]</scope>
    <source>
        <strain evidence="8 9">GR2756</strain>
    </source>
</reference>
<comment type="caution">
    <text evidence="8">The sequence shown here is derived from an EMBL/GenBank/DDBJ whole genome shotgun (WGS) entry which is preliminary data.</text>
</comment>
<dbReference type="RefSeq" id="WP_315726747.1">
    <property type="nucleotide sequence ID" value="NZ_JAVUPU010000005.1"/>
</dbReference>
<dbReference type="PROSITE" id="PS00374">
    <property type="entry name" value="MGMT"/>
    <property type="match status" value="1"/>
</dbReference>
<dbReference type="InterPro" id="IPR036217">
    <property type="entry name" value="MethylDNA_cys_MeTrfase_DNAb"/>
</dbReference>
<gene>
    <name evidence="8" type="ORF">RQX22_11920</name>
</gene>
<dbReference type="PANTHER" id="PTHR10815:SF5">
    <property type="entry name" value="METHYLATED-DNA--PROTEIN-CYSTEINE METHYLTRANSFERASE"/>
    <property type="match status" value="1"/>
</dbReference>
<dbReference type="Gene3D" id="1.10.10.10">
    <property type="entry name" value="Winged helix-like DNA-binding domain superfamily/Winged helix DNA-binding domain"/>
    <property type="match status" value="1"/>
</dbReference>
<dbReference type="NCBIfam" id="TIGR00589">
    <property type="entry name" value="ogt"/>
    <property type="match status" value="1"/>
</dbReference>
<accession>A0ABU3Q8C2</accession>
<proteinExistence type="predicted"/>
<dbReference type="InterPro" id="IPR001497">
    <property type="entry name" value="MethylDNA_cys_MeTrfase_AS"/>
</dbReference>
<dbReference type="EC" id="2.1.1.63" evidence="8"/>
<dbReference type="SUPFAM" id="SSF46767">
    <property type="entry name" value="Methylated DNA-protein cysteine methyltransferase, C-terminal domain"/>
    <property type="match status" value="1"/>
</dbReference>
<dbReference type="InterPro" id="IPR036631">
    <property type="entry name" value="MGMT_N_sf"/>
</dbReference>
<keyword evidence="2 8" id="KW-0489">Methyltransferase</keyword>
<evidence type="ECO:0000256" key="6">
    <source>
        <dbReference type="ARBA" id="ARBA00049348"/>
    </source>
</evidence>
<evidence type="ECO:0000256" key="3">
    <source>
        <dbReference type="ARBA" id="ARBA00022679"/>
    </source>
</evidence>
<organism evidence="8 9">
    <name type="scientific">Sphingosinicella rhizophila</name>
    <dbReference type="NCBI Taxonomy" id="3050082"/>
    <lineage>
        <taxon>Bacteria</taxon>
        <taxon>Pseudomonadati</taxon>
        <taxon>Pseudomonadota</taxon>
        <taxon>Alphaproteobacteria</taxon>
        <taxon>Sphingomonadales</taxon>
        <taxon>Sphingosinicellaceae</taxon>
        <taxon>Sphingosinicella</taxon>
    </lineage>
</organism>
<keyword evidence="3 8" id="KW-0808">Transferase</keyword>
<name>A0ABU3Q8C2_9SPHN</name>
<dbReference type="PANTHER" id="PTHR10815">
    <property type="entry name" value="METHYLATED-DNA--PROTEIN-CYSTEINE METHYLTRANSFERASE"/>
    <property type="match status" value="1"/>
</dbReference>
<sequence length="193" mass="20531">MPGPVTETGFLLFSTAIGRCAILWRAGCIIGTALPERSETALHARLEARVPGAAAAHPPAFVQETVARIVRLLNGDEVDFEEIALDFGTSEPFERQVYVATRRIRCGAVRTYGEIAAQIGQPGAARAVGSALGRNPLPIIIPCHRVLAASGKSGGFSAPGGVATKFKLLEIERARRRDDPSLFADLPLAVKPH</sequence>
<dbReference type="Proteomes" id="UP001259572">
    <property type="component" value="Unassembled WGS sequence"/>
</dbReference>
<keyword evidence="9" id="KW-1185">Reference proteome</keyword>
<evidence type="ECO:0000256" key="4">
    <source>
        <dbReference type="ARBA" id="ARBA00022763"/>
    </source>
</evidence>
<evidence type="ECO:0000259" key="7">
    <source>
        <dbReference type="Pfam" id="PF01035"/>
    </source>
</evidence>
<dbReference type="InterPro" id="IPR036388">
    <property type="entry name" value="WH-like_DNA-bd_sf"/>
</dbReference>
<evidence type="ECO:0000256" key="2">
    <source>
        <dbReference type="ARBA" id="ARBA00022603"/>
    </source>
</evidence>
<dbReference type="CDD" id="cd06445">
    <property type="entry name" value="ATase"/>
    <property type="match status" value="1"/>
</dbReference>
<evidence type="ECO:0000256" key="1">
    <source>
        <dbReference type="ARBA" id="ARBA00001286"/>
    </source>
</evidence>
<evidence type="ECO:0000256" key="5">
    <source>
        <dbReference type="ARBA" id="ARBA00023204"/>
    </source>
</evidence>
<dbReference type="GO" id="GO:0032259">
    <property type="term" value="P:methylation"/>
    <property type="evidence" value="ECO:0007669"/>
    <property type="project" value="UniProtKB-KW"/>
</dbReference>
<dbReference type="SUPFAM" id="SSF53155">
    <property type="entry name" value="Methylated DNA-protein cysteine methyltransferase domain"/>
    <property type="match status" value="1"/>
</dbReference>
<evidence type="ECO:0000313" key="8">
    <source>
        <dbReference type="EMBL" id="MDT9599658.1"/>
    </source>
</evidence>
<dbReference type="InterPro" id="IPR014048">
    <property type="entry name" value="MethylDNA_cys_MeTrfase_DNA-bd"/>
</dbReference>
<dbReference type="EMBL" id="JAVUPU010000005">
    <property type="protein sequence ID" value="MDT9599658.1"/>
    <property type="molecule type" value="Genomic_DNA"/>
</dbReference>
<evidence type="ECO:0000313" key="9">
    <source>
        <dbReference type="Proteomes" id="UP001259572"/>
    </source>
</evidence>
<dbReference type="Pfam" id="PF01035">
    <property type="entry name" value="DNA_binding_1"/>
    <property type="match status" value="1"/>
</dbReference>